<sequence length="253" mass="29046">MILLLDQDAWVRINKTCAGSYQSPINIAYPVKHNPRLYLKIEYTYPEDKEVIVENTGHTVQVSLSNDKHFQLTGSAANRDQFIFRQLHFHWGENDNDGAEHALFGQKYSGEAHFVFYNRKYRTFENAASQPDGLTVLGVFLKATRENNFALEPLISSLGSIRKEKSKSRALFDMSKILPDRLNEFFRYSGSLTTPPCAEVVNWIVFSNPIPIGRNQLKKFRNVRDEDGAKLLSTWRSLQSLNNRLIEASFNPK</sequence>
<comment type="similarity">
    <text evidence="1">Belongs to the alpha-carbonic anhydrase family.</text>
</comment>
<dbReference type="SMART" id="SM01057">
    <property type="entry name" value="Carb_anhydrase"/>
    <property type="match status" value="1"/>
</dbReference>
<dbReference type="Proteomes" id="UP000285301">
    <property type="component" value="Unassembled WGS sequence"/>
</dbReference>
<evidence type="ECO:0000256" key="5">
    <source>
        <dbReference type="ARBA" id="ARBA00023239"/>
    </source>
</evidence>
<keyword evidence="3" id="KW-0479">Metal-binding</keyword>
<dbReference type="STRING" id="1965070.A0A3S3PHI6"/>
<dbReference type="CDD" id="cd00326">
    <property type="entry name" value="alpha_CA"/>
    <property type="match status" value="1"/>
</dbReference>
<dbReference type="SUPFAM" id="SSF51069">
    <property type="entry name" value="Carbonic anhydrase"/>
    <property type="match status" value="1"/>
</dbReference>
<dbReference type="GO" id="GO:0008270">
    <property type="term" value="F:zinc ion binding"/>
    <property type="evidence" value="ECO:0007669"/>
    <property type="project" value="InterPro"/>
</dbReference>
<proteinExistence type="inferred from homology"/>
<comment type="caution">
    <text evidence="8">The sequence shown here is derived from an EMBL/GenBank/DDBJ whole genome shotgun (WGS) entry which is preliminary data.</text>
</comment>
<evidence type="ECO:0000313" key="8">
    <source>
        <dbReference type="EMBL" id="RWS12553.1"/>
    </source>
</evidence>
<dbReference type="PANTHER" id="PTHR18952">
    <property type="entry name" value="CARBONIC ANHYDRASE"/>
    <property type="match status" value="1"/>
</dbReference>
<dbReference type="OrthoDB" id="429145at2759"/>
<evidence type="ECO:0000259" key="7">
    <source>
        <dbReference type="PROSITE" id="PS51144"/>
    </source>
</evidence>
<dbReference type="InterPro" id="IPR001148">
    <property type="entry name" value="CA_dom"/>
</dbReference>
<dbReference type="AlphaFoldDB" id="A0A3S3PHI6"/>
<dbReference type="InterPro" id="IPR023561">
    <property type="entry name" value="Carbonic_anhydrase_a-class"/>
</dbReference>
<comment type="catalytic activity">
    <reaction evidence="6">
        <text>hydrogencarbonate + H(+) = CO2 + H2O</text>
        <dbReference type="Rhea" id="RHEA:10748"/>
        <dbReference type="ChEBI" id="CHEBI:15377"/>
        <dbReference type="ChEBI" id="CHEBI:15378"/>
        <dbReference type="ChEBI" id="CHEBI:16526"/>
        <dbReference type="ChEBI" id="CHEBI:17544"/>
        <dbReference type="EC" id="4.2.1.1"/>
    </reaction>
</comment>
<reference evidence="8 9" key="1">
    <citation type="journal article" date="2018" name="Gigascience">
        <title>Genomes of trombidid mites reveal novel predicted allergens and laterally-transferred genes associated with secondary metabolism.</title>
        <authorList>
            <person name="Dong X."/>
            <person name="Chaisiri K."/>
            <person name="Xia D."/>
            <person name="Armstrong S.D."/>
            <person name="Fang Y."/>
            <person name="Donnelly M.J."/>
            <person name="Kadowaki T."/>
            <person name="McGarry J.W."/>
            <person name="Darby A.C."/>
            <person name="Makepeace B.L."/>
        </authorList>
    </citation>
    <scope>NUCLEOTIDE SEQUENCE [LARGE SCALE GENOMIC DNA]</scope>
    <source>
        <strain evidence="8">UoL-WK</strain>
    </source>
</reference>
<dbReference type="PANTHER" id="PTHR18952:SF265">
    <property type="entry name" value="CARBONIC ANHYDRASE"/>
    <property type="match status" value="1"/>
</dbReference>
<evidence type="ECO:0000256" key="4">
    <source>
        <dbReference type="ARBA" id="ARBA00022833"/>
    </source>
</evidence>
<dbReference type="Pfam" id="PF00194">
    <property type="entry name" value="Carb_anhydrase"/>
    <property type="match status" value="1"/>
</dbReference>
<evidence type="ECO:0000256" key="1">
    <source>
        <dbReference type="ARBA" id="ARBA00010718"/>
    </source>
</evidence>
<keyword evidence="5" id="KW-0456">Lyase</keyword>
<evidence type="ECO:0000256" key="2">
    <source>
        <dbReference type="ARBA" id="ARBA00012925"/>
    </source>
</evidence>
<keyword evidence="4" id="KW-0862">Zinc</keyword>
<evidence type="ECO:0000256" key="3">
    <source>
        <dbReference type="ARBA" id="ARBA00022723"/>
    </source>
</evidence>
<evidence type="ECO:0000313" key="9">
    <source>
        <dbReference type="Proteomes" id="UP000285301"/>
    </source>
</evidence>
<dbReference type="GO" id="GO:0004089">
    <property type="term" value="F:carbonate dehydratase activity"/>
    <property type="evidence" value="ECO:0007669"/>
    <property type="project" value="UniProtKB-EC"/>
</dbReference>
<dbReference type="EMBL" id="NCKU01001278">
    <property type="protein sequence ID" value="RWS12553.1"/>
    <property type="molecule type" value="Genomic_DNA"/>
</dbReference>
<gene>
    <name evidence="8" type="ORF">B4U79_15578</name>
</gene>
<dbReference type="Gene3D" id="3.10.200.10">
    <property type="entry name" value="Alpha carbonic anhydrase"/>
    <property type="match status" value="1"/>
</dbReference>
<keyword evidence="9" id="KW-1185">Reference proteome</keyword>
<feature type="domain" description="Alpha-carbonic anhydrase" evidence="7">
    <location>
        <begin position="1"/>
        <end position="250"/>
    </location>
</feature>
<dbReference type="PROSITE" id="PS51144">
    <property type="entry name" value="ALPHA_CA_2"/>
    <property type="match status" value="1"/>
</dbReference>
<protein>
    <recommendedName>
        <fullName evidence="2">carbonic anhydrase</fullName>
        <ecNumber evidence="2">4.2.1.1</ecNumber>
    </recommendedName>
</protein>
<accession>A0A3S3PHI6</accession>
<name>A0A3S3PHI6_9ACAR</name>
<dbReference type="EC" id="4.2.1.1" evidence="2"/>
<dbReference type="InterPro" id="IPR036398">
    <property type="entry name" value="CA_dom_sf"/>
</dbReference>
<organism evidence="8 9">
    <name type="scientific">Dinothrombium tinctorium</name>
    <dbReference type="NCBI Taxonomy" id="1965070"/>
    <lineage>
        <taxon>Eukaryota</taxon>
        <taxon>Metazoa</taxon>
        <taxon>Ecdysozoa</taxon>
        <taxon>Arthropoda</taxon>
        <taxon>Chelicerata</taxon>
        <taxon>Arachnida</taxon>
        <taxon>Acari</taxon>
        <taxon>Acariformes</taxon>
        <taxon>Trombidiformes</taxon>
        <taxon>Prostigmata</taxon>
        <taxon>Anystina</taxon>
        <taxon>Parasitengona</taxon>
        <taxon>Trombidioidea</taxon>
        <taxon>Trombidiidae</taxon>
        <taxon>Dinothrombium</taxon>
    </lineage>
</organism>
<evidence type="ECO:0000256" key="6">
    <source>
        <dbReference type="ARBA" id="ARBA00048348"/>
    </source>
</evidence>